<name>A0ABR0XV56_REHGL</name>
<dbReference type="InterPro" id="IPR002401">
    <property type="entry name" value="Cyt_P450_E_grp-I"/>
</dbReference>
<keyword evidence="4 12" id="KW-0812">Transmembrane</keyword>
<feature type="transmembrane region" description="Helical" evidence="12">
    <location>
        <begin position="500"/>
        <end position="523"/>
    </location>
</feature>
<evidence type="ECO:0000256" key="5">
    <source>
        <dbReference type="ARBA" id="ARBA00022723"/>
    </source>
</evidence>
<keyword evidence="9 11" id="KW-0503">Monooxygenase</keyword>
<comment type="caution">
    <text evidence="13">The sequence shown here is derived from an EMBL/GenBank/DDBJ whole genome shotgun (WGS) entry which is preliminary data.</text>
</comment>
<dbReference type="SUPFAM" id="SSF48264">
    <property type="entry name" value="Cytochrome P450"/>
    <property type="match status" value="1"/>
</dbReference>
<dbReference type="Proteomes" id="UP001318860">
    <property type="component" value="Unassembled WGS sequence"/>
</dbReference>
<dbReference type="Pfam" id="PF00067">
    <property type="entry name" value="p450"/>
    <property type="match status" value="1"/>
</dbReference>
<dbReference type="CDD" id="cd11073">
    <property type="entry name" value="CYP76-like"/>
    <property type="match status" value="1"/>
</dbReference>
<dbReference type="Gene3D" id="1.10.630.10">
    <property type="entry name" value="Cytochrome P450"/>
    <property type="match status" value="1"/>
</dbReference>
<accession>A0ABR0XV56</accession>
<dbReference type="InterPro" id="IPR001128">
    <property type="entry name" value="Cyt_P450"/>
</dbReference>
<keyword evidence="3 11" id="KW-0349">Heme</keyword>
<keyword evidence="5 11" id="KW-0479">Metal-binding</keyword>
<evidence type="ECO:0000256" key="4">
    <source>
        <dbReference type="ARBA" id="ARBA00022692"/>
    </source>
</evidence>
<dbReference type="PROSITE" id="PS00086">
    <property type="entry name" value="CYTOCHROME_P450"/>
    <property type="match status" value="1"/>
</dbReference>
<dbReference type="PRINTS" id="PR00463">
    <property type="entry name" value="EP450I"/>
</dbReference>
<dbReference type="EMBL" id="JABTTQ020000002">
    <property type="protein sequence ID" value="KAK6162968.1"/>
    <property type="molecule type" value="Genomic_DNA"/>
</dbReference>
<dbReference type="InterPro" id="IPR036396">
    <property type="entry name" value="Cyt_P450_sf"/>
</dbReference>
<evidence type="ECO:0000256" key="9">
    <source>
        <dbReference type="ARBA" id="ARBA00023033"/>
    </source>
</evidence>
<keyword evidence="6 12" id="KW-1133">Transmembrane helix</keyword>
<evidence type="ECO:0000256" key="7">
    <source>
        <dbReference type="ARBA" id="ARBA00023002"/>
    </source>
</evidence>
<organism evidence="13 14">
    <name type="scientific">Rehmannia glutinosa</name>
    <name type="common">Chinese foxglove</name>
    <dbReference type="NCBI Taxonomy" id="99300"/>
    <lineage>
        <taxon>Eukaryota</taxon>
        <taxon>Viridiplantae</taxon>
        <taxon>Streptophyta</taxon>
        <taxon>Embryophyta</taxon>
        <taxon>Tracheophyta</taxon>
        <taxon>Spermatophyta</taxon>
        <taxon>Magnoliopsida</taxon>
        <taxon>eudicotyledons</taxon>
        <taxon>Gunneridae</taxon>
        <taxon>Pentapetalae</taxon>
        <taxon>asterids</taxon>
        <taxon>lamiids</taxon>
        <taxon>Lamiales</taxon>
        <taxon>Orobanchaceae</taxon>
        <taxon>Rehmannieae</taxon>
        <taxon>Rehmannia</taxon>
    </lineage>
</organism>
<reference evidence="13 14" key="1">
    <citation type="journal article" date="2021" name="Comput. Struct. Biotechnol. J.">
        <title>De novo genome assembly of the potent medicinal plant Rehmannia glutinosa using nanopore technology.</title>
        <authorList>
            <person name="Ma L."/>
            <person name="Dong C."/>
            <person name="Song C."/>
            <person name="Wang X."/>
            <person name="Zheng X."/>
            <person name="Niu Y."/>
            <person name="Chen S."/>
            <person name="Feng W."/>
        </authorList>
    </citation>
    <scope>NUCLEOTIDE SEQUENCE [LARGE SCALE GENOMIC DNA]</scope>
    <source>
        <strain evidence="13">DH-2019</strain>
    </source>
</reference>
<dbReference type="PRINTS" id="PR00385">
    <property type="entry name" value="P450"/>
</dbReference>
<sequence length="583" mass="65761">MDNIKEFAKEAIINNILLLPRKNLRSLLCFFMKVDLNSAFGSIGHGSARKSSNLPPGPYQFPIIGNILALGSKPHQSLAKLSKKYGPLMSIKLGNLTTIVVSDPETAKIVLQKHDLAFSGRAISNAAHSLNHEKFSIAWLPVDNQWRKLRRICKEQMFSVARLDASQGLRMEKLQKLCEYVKECCEMGRAVDIGQAAFTTSLNLISTTLFSVEFARFGSDSSQEMKDVVWGVMKGVGSPNLVDYFPVLKRADPQGILRETRVYFEKLFAIFDGIIDEKMKLRGEKNDLLEALIDLNERDEFSRNDIKHLLLDLFIAGTDTTSGTVEWAMTELLRNPEKLSTLRKEITDCTVGSENETIQESNIPRLPYLQAVVKETFRLHPAVPFLIPHMAEADVEINGYTVPKNAQILVNVWAIGRDTTIWPNAELFLPERFLDDKIDFRGQDFELIPFGAGRRICPALPLAYRMVHLMVATLVGNFGWELEERVKPEELDMNDKVIFFALQVLPIHICMISLIEWGGFLSLVGGGVSWKLGVRLESELCDLSDLTCVFLLMSVICVFLLYFLCELLHTNLLKHNSPKDLKP</sequence>
<dbReference type="PANTHER" id="PTHR47950">
    <property type="entry name" value="CYTOCHROME P450, FAMILY 76, SUBFAMILY C, POLYPEPTIDE 5-RELATED"/>
    <property type="match status" value="1"/>
</dbReference>
<evidence type="ECO:0000256" key="1">
    <source>
        <dbReference type="ARBA" id="ARBA00004167"/>
    </source>
</evidence>
<keyword evidence="14" id="KW-1185">Reference proteome</keyword>
<evidence type="ECO:0000256" key="10">
    <source>
        <dbReference type="ARBA" id="ARBA00023136"/>
    </source>
</evidence>
<keyword evidence="10 12" id="KW-0472">Membrane</keyword>
<dbReference type="InterPro" id="IPR017972">
    <property type="entry name" value="Cyt_P450_CS"/>
</dbReference>
<dbReference type="PANTHER" id="PTHR47950:SF4">
    <property type="entry name" value="GERANIOL 8-HYDROXYLASE-LIKE"/>
    <property type="match status" value="1"/>
</dbReference>
<comment type="similarity">
    <text evidence="2 11">Belongs to the cytochrome P450 family.</text>
</comment>
<evidence type="ECO:0000256" key="11">
    <source>
        <dbReference type="RuleBase" id="RU000461"/>
    </source>
</evidence>
<evidence type="ECO:0000313" key="14">
    <source>
        <dbReference type="Proteomes" id="UP001318860"/>
    </source>
</evidence>
<evidence type="ECO:0000313" key="13">
    <source>
        <dbReference type="EMBL" id="KAK6162968.1"/>
    </source>
</evidence>
<feature type="transmembrane region" description="Helical" evidence="12">
    <location>
        <begin position="543"/>
        <end position="565"/>
    </location>
</feature>
<evidence type="ECO:0000256" key="8">
    <source>
        <dbReference type="ARBA" id="ARBA00023004"/>
    </source>
</evidence>
<protein>
    <submittedName>
        <fullName evidence="13">Uncharacterized protein</fullName>
    </submittedName>
</protein>
<evidence type="ECO:0000256" key="12">
    <source>
        <dbReference type="SAM" id="Phobius"/>
    </source>
</evidence>
<evidence type="ECO:0000256" key="2">
    <source>
        <dbReference type="ARBA" id="ARBA00010617"/>
    </source>
</evidence>
<keyword evidence="7 11" id="KW-0560">Oxidoreductase</keyword>
<comment type="subcellular location">
    <subcellularLocation>
        <location evidence="1">Membrane</location>
        <topology evidence="1">Single-pass membrane protein</topology>
    </subcellularLocation>
</comment>
<gene>
    <name evidence="13" type="ORF">DH2020_002809</name>
</gene>
<evidence type="ECO:0000256" key="3">
    <source>
        <dbReference type="ARBA" id="ARBA00022617"/>
    </source>
</evidence>
<evidence type="ECO:0000256" key="6">
    <source>
        <dbReference type="ARBA" id="ARBA00022989"/>
    </source>
</evidence>
<keyword evidence="8 11" id="KW-0408">Iron</keyword>
<proteinExistence type="inferred from homology"/>